<sequence>MKSVLKTSAITIGVLALLVVGGYYFFTQGSSTGGNITKVAEEIEENDNKAVAAEKEDEQADSNDLKMSEGELQVYMHQMTHQKIAASKKKGAVEMTPEHIEGLLTIVNAYAGDYKHSDFYLATLEKWKEGDFSNTVNVHNTIWDWHGGTVGRATGFMTPEQEQGFVERKFR</sequence>
<keyword evidence="1" id="KW-0812">Transmembrane</keyword>
<dbReference type="InterPro" id="IPR046208">
    <property type="entry name" value="DUF6241"/>
</dbReference>
<dbReference type="KEGG" id="pdg:BCM40_03805"/>
<keyword evidence="1" id="KW-1133">Transmembrane helix</keyword>
<evidence type="ECO:0000313" key="2">
    <source>
        <dbReference type="EMBL" id="ANU22530.1"/>
    </source>
</evidence>
<dbReference type="STRING" id="414778.BCM40_03805"/>
<dbReference type="Pfam" id="PF19754">
    <property type="entry name" value="DUF6241"/>
    <property type="match status" value="1"/>
</dbReference>
<accession>A0A1C7EFA6</accession>
<organism evidence="2 3">
    <name type="scientific">Planococcus donghaensis</name>
    <dbReference type="NCBI Taxonomy" id="414778"/>
    <lineage>
        <taxon>Bacteria</taxon>
        <taxon>Bacillati</taxon>
        <taxon>Bacillota</taxon>
        <taxon>Bacilli</taxon>
        <taxon>Bacillales</taxon>
        <taxon>Caryophanaceae</taxon>
        <taxon>Planococcus</taxon>
    </lineage>
</organism>
<dbReference type="AlphaFoldDB" id="A0A1C7EFA6"/>
<dbReference type="OrthoDB" id="1932566at2"/>
<gene>
    <name evidence="2" type="ORF">BCM40_03805</name>
</gene>
<feature type="transmembrane region" description="Helical" evidence="1">
    <location>
        <begin position="7"/>
        <end position="26"/>
    </location>
</feature>
<evidence type="ECO:0000256" key="1">
    <source>
        <dbReference type="SAM" id="Phobius"/>
    </source>
</evidence>
<reference evidence="2" key="1">
    <citation type="submission" date="2016-10" db="EMBL/GenBank/DDBJ databases">
        <authorList>
            <person name="See-Too W.S."/>
        </authorList>
    </citation>
    <scope>NUCLEOTIDE SEQUENCE</scope>
    <source>
        <strain evidence="2">DSM 22276</strain>
    </source>
</reference>
<dbReference type="EMBL" id="CP016543">
    <property type="protein sequence ID" value="ANU22530.1"/>
    <property type="molecule type" value="Genomic_DNA"/>
</dbReference>
<name>A0A1C7EFA6_9BACL</name>
<proteinExistence type="predicted"/>
<evidence type="ECO:0000313" key="3">
    <source>
        <dbReference type="Proteomes" id="UP000092495"/>
    </source>
</evidence>
<dbReference type="Proteomes" id="UP000092495">
    <property type="component" value="Chromosome"/>
</dbReference>
<dbReference type="RefSeq" id="WP_065525635.1">
    <property type="nucleotide sequence ID" value="NZ_CP016543.2"/>
</dbReference>
<protein>
    <submittedName>
        <fullName evidence="2">Uncharacterized protein</fullName>
    </submittedName>
</protein>
<keyword evidence="1" id="KW-0472">Membrane</keyword>
<keyword evidence="3" id="KW-1185">Reference proteome</keyword>